<dbReference type="EMBL" id="JBEPBX010000002">
    <property type="protein sequence ID" value="MER6612560.1"/>
    <property type="molecule type" value="Genomic_DNA"/>
</dbReference>
<keyword evidence="4" id="KW-1185">Reference proteome</keyword>
<name>A0ABV1UQB7_9ACTN</name>
<organism evidence="3 4">
    <name type="scientific">Streptomyces xantholiticus</name>
    <dbReference type="NCBI Taxonomy" id="68285"/>
    <lineage>
        <taxon>Bacteria</taxon>
        <taxon>Bacillati</taxon>
        <taxon>Actinomycetota</taxon>
        <taxon>Actinomycetes</taxon>
        <taxon>Kitasatosporales</taxon>
        <taxon>Streptomycetaceae</taxon>
        <taxon>Streptomyces</taxon>
    </lineage>
</organism>
<accession>A0ABV1UQB7</accession>
<dbReference type="Proteomes" id="UP001445472">
    <property type="component" value="Unassembled WGS sequence"/>
</dbReference>
<keyword evidence="2" id="KW-1133">Transmembrane helix</keyword>
<evidence type="ECO:0000256" key="2">
    <source>
        <dbReference type="SAM" id="Phobius"/>
    </source>
</evidence>
<protein>
    <submittedName>
        <fullName evidence="3">Uncharacterized protein</fullName>
    </submittedName>
</protein>
<sequence length="102" mass="10437">MIHPDAQLRSGHIPSDLIPPGTDPRSVVIVHTTPRSWTGPVVLILTATVGTCGLVYITTVAVLSLMQVAATTAVAIKAAVPTLVGGGGLITLALKVPKAPRK</sequence>
<evidence type="ECO:0000313" key="4">
    <source>
        <dbReference type="Proteomes" id="UP001445472"/>
    </source>
</evidence>
<feature type="transmembrane region" description="Helical" evidence="2">
    <location>
        <begin position="41"/>
        <end position="66"/>
    </location>
</feature>
<proteinExistence type="predicted"/>
<feature type="transmembrane region" description="Helical" evidence="2">
    <location>
        <begin position="72"/>
        <end position="94"/>
    </location>
</feature>
<evidence type="ECO:0000313" key="3">
    <source>
        <dbReference type="EMBL" id="MER6612560.1"/>
    </source>
</evidence>
<feature type="region of interest" description="Disordered" evidence="1">
    <location>
        <begin position="1"/>
        <end position="20"/>
    </location>
</feature>
<dbReference type="RefSeq" id="WP_351974943.1">
    <property type="nucleotide sequence ID" value="NZ_JBEPBX010000002.1"/>
</dbReference>
<gene>
    <name evidence="3" type="ORF">ABT276_04025</name>
</gene>
<reference evidence="3 4" key="1">
    <citation type="submission" date="2024-06" db="EMBL/GenBank/DDBJ databases">
        <title>The Natural Products Discovery Center: Release of the First 8490 Sequenced Strains for Exploring Actinobacteria Biosynthetic Diversity.</title>
        <authorList>
            <person name="Kalkreuter E."/>
            <person name="Kautsar S.A."/>
            <person name="Yang D."/>
            <person name="Bader C.D."/>
            <person name="Teijaro C.N."/>
            <person name="Fluegel L."/>
            <person name="Davis C.M."/>
            <person name="Simpson J.R."/>
            <person name="Lauterbach L."/>
            <person name="Steele A.D."/>
            <person name="Gui C."/>
            <person name="Meng S."/>
            <person name="Li G."/>
            <person name="Viehrig K."/>
            <person name="Ye F."/>
            <person name="Su P."/>
            <person name="Kiefer A.F."/>
            <person name="Nichols A."/>
            <person name="Cepeda A.J."/>
            <person name="Yan W."/>
            <person name="Fan B."/>
            <person name="Jiang Y."/>
            <person name="Adhikari A."/>
            <person name="Zheng C.-J."/>
            <person name="Schuster L."/>
            <person name="Cowan T.M."/>
            <person name="Smanski M.J."/>
            <person name="Chevrette M.G."/>
            <person name="De Carvalho L.P.S."/>
            <person name="Shen B."/>
        </authorList>
    </citation>
    <scope>NUCLEOTIDE SEQUENCE [LARGE SCALE GENOMIC DNA]</scope>
    <source>
        <strain evidence="3 4">NPDC000837</strain>
    </source>
</reference>
<comment type="caution">
    <text evidence="3">The sequence shown here is derived from an EMBL/GenBank/DDBJ whole genome shotgun (WGS) entry which is preliminary data.</text>
</comment>
<evidence type="ECO:0000256" key="1">
    <source>
        <dbReference type="SAM" id="MobiDB-lite"/>
    </source>
</evidence>
<keyword evidence="2" id="KW-0472">Membrane</keyword>
<keyword evidence="2" id="KW-0812">Transmembrane</keyword>